<dbReference type="Pfam" id="PF08031">
    <property type="entry name" value="BBE"/>
    <property type="match status" value="1"/>
</dbReference>
<dbReference type="InterPro" id="IPR036318">
    <property type="entry name" value="FAD-bd_PCMH-like_sf"/>
</dbReference>
<dbReference type="InterPro" id="IPR012951">
    <property type="entry name" value="BBE"/>
</dbReference>
<dbReference type="Gene3D" id="3.40.462.20">
    <property type="match status" value="1"/>
</dbReference>
<dbReference type="Pfam" id="PF01565">
    <property type="entry name" value="FAD_binding_4"/>
    <property type="match status" value="1"/>
</dbReference>
<dbReference type="InterPro" id="IPR016169">
    <property type="entry name" value="FAD-bd_PCMH_sub2"/>
</dbReference>
<dbReference type="PROSITE" id="PS00862">
    <property type="entry name" value="OX2_COVAL_FAD"/>
    <property type="match status" value="1"/>
</dbReference>
<dbReference type="PROSITE" id="PS51387">
    <property type="entry name" value="FAD_PCMH"/>
    <property type="match status" value="1"/>
</dbReference>
<dbReference type="InterPro" id="IPR050416">
    <property type="entry name" value="FAD-linked_Oxidoreductase"/>
</dbReference>
<keyword evidence="7" id="KW-1185">Reference proteome</keyword>
<keyword evidence="4" id="KW-0560">Oxidoreductase</keyword>
<evidence type="ECO:0000256" key="3">
    <source>
        <dbReference type="ARBA" id="ARBA00022827"/>
    </source>
</evidence>
<dbReference type="EMBL" id="JXCE01000008">
    <property type="protein sequence ID" value="KPA45968.1"/>
    <property type="molecule type" value="Genomic_DNA"/>
</dbReference>
<evidence type="ECO:0000256" key="2">
    <source>
        <dbReference type="ARBA" id="ARBA00022630"/>
    </source>
</evidence>
<feature type="domain" description="FAD-binding PCMH-type" evidence="5">
    <location>
        <begin position="43"/>
        <end position="216"/>
    </location>
</feature>
<evidence type="ECO:0000313" key="7">
    <source>
        <dbReference type="Proteomes" id="UP000037904"/>
    </source>
</evidence>
<dbReference type="PANTHER" id="PTHR42973">
    <property type="entry name" value="BINDING OXIDOREDUCTASE, PUTATIVE (AFU_ORTHOLOGUE AFUA_1G17690)-RELATED"/>
    <property type="match status" value="1"/>
</dbReference>
<name>A0A0M9F4J5_FUSLA</name>
<dbReference type="AlphaFoldDB" id="A0A0M9F4J5"/>
<dbReference type="Gene3D" id="3.30.465.10">
    <property type="match status" value="1"/>
</dbReference>
<dbReference type="Gene3D" id="6.10.140.1160">
    <property type="match status" value="1"/>
</dbReference>
<comment type="similarity">
    <text evidence="1">Belongs to the oxygen-dependent FAD-linked oxidoreductase family.</text>
</comment>
<organism evidence="6 7">
    <name type="scientific">Fusarium langsethiae</name>
    <dbReference type="NCBI Taxonomy" id="179993"/>
    <lineage>
        <taxon>Eukaryota</taxon>
        <taxon>Fungi</taxon>
        <taxon>Dikarya</taxon>
        <taxon>Ascomycota</taxon>
        <taxon>Pezizomycotina</taxon>
        <taxon>Sordariomycetes</taxon>
        <taxon>Hypocreomycetidae</taxon>
        <taxon>Hypocreales</taxon>
        <taxon>Nectriaceae</taxon>
        <taxon>Fusarium</taxon>
    </lineage>
</organism>
<keyword evidence="3" id="KW-0274">FAD</keyword>
<evidence type="ECO:0000256" key="1">
    <source>
        <dbReference type="ARBA" id="ARBA00005466"/>
    </source>
</evidence>
<dbReference type="SUPFAM" id="SSF56176">
    <property type="entry name" value="FAD-binding/transporter-associated domain-like"/>
    <property type="match status" value="1"/>
</dbReference>
<comment type="caution">
    <text evidence="6">The sequence shown here is derived from an EMBL/GenBank/DDBJ whole genome shotgun (WGS) entry which is preliminary data.</text>
</comment>
<evidence type="ECO:0000313" key="6">
    <source>
        <dbReference type="EMBL" id="KPA45968.1"/>
    </source>
</evidence>
<accession>A0A0M9F4J5</accession>
<dbReference type="OrthoDB" id="415825at2759"/>
<sequence>MGNGNSTPLRDCLDSICANRGTCVTYPDDPLFSWWSRPFNLEFPVVPAAIIRPETTIEVAETVKCAKKYGYKVQAKSGGHSYGNHGLGGVGGAVSIDMVNFKDFSMNNKTWYASFGSGMNLGELDEHLHANGRRAIAHGTCPGVGTGGHLTVGGLGPISRQWGSALDHLLKIEVITADGTVQRASYTKNSGLFWALRGAGASFGIVTKFMVKTHPEPGRVVQYSYNIALASHAETAELYRVAGLATGIPDRLPGADKGAVWLTDWAGLLLHEAEATGCALGSIPTAFYGKSLSLSEQDLLSDSAITDLFKYLEDNRSGLAPATIIFNTEGGAMMDTPANATAYPHRNSIIMYQSYGIGVGKVSAATRKLLDGVHERIQRSAPGALSTYAGYIDAWADRKAAQKLYWADNLPRLRELKKVWDPTDVFSNPQSVEPAD</sequence>
<dbReference type="InterPro" id="IPR006093">
    <property type="entry name" value="Oxy_OxRdtase_FAD_BS"/>
</dbReference>
<dbReference type="PANTHER" id="PTHR42973:SF17">
    <property type="entry name" value="OXIDASE, PUTATIVE (AFU_ORTHOLOGUE AFUA_6G14340)-RELATED"/>
    <property type="match status" value="1"/>
</dbReference>
<proteinExistence type="inferred from homology"/>
<dbReference type="InterPro" id="IPR016166">
    <property type="entry name" value="FAD-bd_PCMH"/>
</dbReference>
<keyword evidence="2" id="KW-0285">Flavoprotein</keyword>
<dbReference type="GO" id="GO:0071949">
    <property type="term" value="F:FAD binding"/>
    <property type="evidence" value="ECO:0007669"/>
    <property type="project" value="InterPro"/>
</dbReference>
<reference evidence="6 7" key="1">
    <citation type="submission" date="2015-04" db="EMBL/GenBank/DDBJ databases">
        <title>The draft genome sequence of Fusarium langsethiae, a T-2/HT-2 mycotoxin producer.</title>
        <authorList>
            <person name="Lysoe E."/>
            <person name="Divon H.H."/>
            <person name="Terzi V."/>
            <person name="Orru L."/>
            <person name="Lamontanara A."/>
            <person name="Kolseth A.-K."/>
            <person name="Frandsen R.J."/>
            <person name="Nielsen K."/>
            <person name="Thrane U."/>
        </authorList>
    </citation>
    <scope>NUCLEOTIDE SEQUENCE [LARGE SCALE GENOMIC DNA]</scope>
    <source>
        <strain evidence="6 7">Fl201059</strain>
    </source>
</reference>
<gene>
    <name evidence="6" type="ORF">FLAG1_01059</name>
</gene>
<evidence type="ECO:0000256" key="4">
    <source>
        <dbReference type="ARBA" id="ARBA00023002"/>
    </source>
</evidence>
<dbReference type="InterPro" id="IPR006094">
    <property type="entry name" value="Oxid_FAD_bind_N"/>
</dbReference>
<protein>
    <submittedName>
        <fullName evidence="6">Berberine bridge enzyme</fullName>
    </submittedName>
</protein>
<evidence type="ECO:0000259" key="5">
    <source>
        <dbReference type="PROSITE" id="PS51387"/>
    </source>
</evidence>
<dbReference type="Proteomes" id="UP000037904">
    <property type="component" value="Unassembled WGS sequence"/>
</dbReference>
<dbReference type="GO" id="GO:0016491">
    <property type="term" value="F:oxidoreductase activity"/>
    <property type="evidence" value="ECO:0007669"/>
    <property type="project" value="UniProtKB-KW"/>
</dbReference>